<feature type="region of interest" description="Disordered" evidence="1">
    <location>
        <begin position="56"/>
        <end position="80"/>
    </location>
</feature>
<dbReference type="SUPFAM" id="SSF74653">
    <property type="entry name" value="TolA/TonB C-terminal domain"/>
    <property type="match status" value="1"/>
</dbReference>
<evidence type="ECO:0000313" key="2">
    <source>
        <dbReference type="EMBL" id="QEL64205.1"/>
    </source>
</evidence>
<reference evidence="2 3" key="1">
    <citation type="submission" date="2017-07" db="EMBL/GenBank/DDBJ databases">
        <title>Complete genome sequence of Oryzomicrobium terrae TPP412.</title>
        <authorList>
            <person name="Chiu L.-W."/>
            <person name="Lo K.-J."/>
            <person name="Tsai Y.-M."/>
            <person name="Lin S.-S."/>
            <person name="Kuo C.-H."/>
            <person name="Liu C.-T."/>
        </authorList>
    </citation>
    <scope>NUCLEOTIDE SEQUENCE [LARGE SCALE GENOMIC DNA]</scope>
    <source>
        <strain evidence="2 3">TPP412</strain>
    </source>
</reference>
<sequence>MPPRATGDEMHARLPLCLALSAAAHLLLLVVAPSEARPERYGPPLQALLAAPGSAAPAAADPLPAVDDTPQAQPATDLAAESTAALSPLAETAPGATQPAPAASPGQAVPAYFAPTELDRRASVSAAPDLPLPTEEVPPGHVRLRLFLNERGSVDRVEVEESTLPAGFTDQLRGEYARLKFTPAQRQGLPVPSWLRFEVVYEAHPAP</sequence>
<organism evidence="2 3">
    <name type="scientific">Oryzomicrobium terrae</name>
    <dbReference type="NCBI Taxonomy" id="1735038"/>
    <lineage>
        <taxon>Bacteria</taxon>
        <taxon>Pseudomonadati</taxon>
        <taxon>Pseudomonadota</taxon>
        <taxon>Betaproteobacteria</taxon>
        <taxon>Rhodocyclales</taxon>
        <taxon>Rhodocyclaceae</taxon>
        <taxon>Oryzomicrobium</taxon>
    </lineage>
</organism>
<dbReference type="KEGG" id="otr:OTERR_07290"/>
<evidence type="ECO:0000313" key="3">
    <source>
        <dbReference type="Proteomes" id="UP000323671"/>
    </source>
</evidence>
<evidence type="ECO:0000256" key="1">
    <source>
        <dbReference type="SAM" id="MobiDB-lite"/>
    </source>
</evidence>
<gene>
    <name evidence="2" type="ORF">OTERR_07290</name>
</gene>
<dbReference type="Gene3D" id="3.30.1150.10">
    <property type="match status" value="1"/>
</dbReference>
<dbReference type="Proteomes" id="UP000323671">
    <property type="component" value="Chromosome"/>
</dbReference>
<dbReference type="EMBL" id="CP022579">
    <property type="protein sequence ID" value="QEL64205.1"/>
    <property type="molecule type" value="Genomic_DNA"/>
</dbReference>
<evidence type="ECO:0008006" key="4">
    <source>
        <dbReference type="Google" id="ProtNLM"/>
    </source>
</evidence>
<dbReference type="AlphaFoldDB" id="A0A5C1E6A7"/>
<keyword evidence="3" id="KW-1185">Reference proteome</keyword>
<name>A0A5C1E6A7_9RHOO</name>
<proteinExistence type="predicted"/>
<protein>
    <recommendedName>
        <fullName evidence="4">TonB C-terminal domain-containing protein</fullName>
    </recommendedName>
</protein>
<accession>A0A5C1E6A7</accession>
<feature type="compositionally biased region" description="Low complexity" evidence="1">
    <location>
        <begin position="56"/>
        <end position="65"/>
    </location>
</feature>